<organism evidence="5 11">
    <name type="scientific">Phytophthora fragariae</name>
    <dbReference type="NCBI Taxonomy" id="53985"/>
    <lineage>
        <taxon>Eukaryota</taxon>
        <taxon>Sar</taxon>
        <taxon>Stramenopiles</taxon>
        <taxon>Oomycota</taxon>
        <taxon>Peronosporomycetes</taxon>
        <taxon>Peronosporales</taxon>
        <taxon>Peronosporaceae</taxon>
        <taxon>Phytophthora</taxon>
    </lineage>
</organism>
<dbReference type="Proteomes" id="UP000476176">
    <property type="component" value="Unassembled WGS sequence"/>
</dbReference>
<dbReference type="EMBL" id="QXGF01002731">
    <property type="protein sequence ID" value="KAE8923610.1"/>
    <property type="molecule type" value="Genomic_DNA"/>
</dbReference>
<protein>
    <submittedName>
        <fullName evidence="5">Uncharacterized protein</fullName>
    </submittedName>
</protein>
<dbReference type="EMBL" id="QXGA01002575">
    <property type="protein sequence ID" value="KAE9095345.1"/>
    <property type="molecule type" value="Genomic_DNA"/>
</dbReference>
<dbReference type="AlphaFoldDB" id="A0A6A3W2G4"/>
<comment type="caution">
    <text evidence="5">The sequence shown here is derived from an EMBL/GenBank/DDBJ whole genome shotgun (WGS) entry which is preliminary data.</text>
</comment>
<name>A0A6A3W2G4_9STRA</name>
<evidence type="ECO:0000313" key="10">
    <source>
        <dbReference type="Proteomes" id="UP000429523"/>
    </source>
</evidence>
<dbReference type="Proteomes" id="UP000429523">
    <property type="component" value="Unassembled WGS sequence"/>
</dbReference>
<dbReference type="EMBL" id="QXFZ01002619">
    <property type="protein sequence ID" value="KAE9075314.1"/>
    <property type="molecule type" value="Genomic_DNA"/>
</dbReference>
<evidence type="ECO:0000313" key="3">
    <source>
        <dbReference type="EMBL" id="KAE9075314.1"/>
    </source>
</evidence>
<dbReference type="Proteomes" id="UP000441208">
    <property type="component" value="Unassembled WGS sequence"/>
</dbReference>
<evidence type="ECO:0000256" key="1">
    <source>
        <dbReference type="SAM" id="MobiDB-lite"/>
    </source>
</evidence>
<sequence>MNCRYWICCSTWPAASLEHSACTGCAAAELWRASGRTASATASPPASAARRSSESAWPRCCCY</sequence>
<dbReference type="EMBL" id="QXGE01002504">
    <property type="protein sequence ID" value="KAE9281344.1"/>
    <property type="molecule type" value="Genomic_DNA"/>
</dbReference>
<keyword evidence="11" id="KW-1185">Reference proteome</keyword>
<evidence type="ECO:0000313" key="16">
    <source>
        <dbReference type="Proteomes" id="UP000476176"/>
    </source>
</evidence>
<evidence type="ECO:0000313" key="17">
    <source>
        <dbReference type="Proteomes" id="UP000486351"/>
    </source>
</evidence>
<evidence type="ECO:0000313" key="7">
    <source>
        <dbReference type="EMBL" id="KAE9187771.1"/>
    </source>
</evidence>
<evidence type="ECO:0000313" key="8">
    <source>
        <dbReference type="EMBL" id="KAE9281344.1"/>
    </source>
</evidence>
<evidence type="ECO:0000313" key="15">
    <source>
        <dbReference type="Proteomes" id="UP000441208"/>
    </source>
</evidence>
<evidence type="ECO:0000313" key="13">
    <source>
        <dbReference type="Proteomes" id="UP000440367"/>
    </source>
</evidence>
<dbReference type="Proteomes" id="UP000437068">
    <property type="component" value="Unassembled WGS sequence"/>
</dbReference>
<dbReference type="Proteomes" id="UP000433483">
    <property type="component" value="Unassembled WGS sequence"/>
</dbReference>
<dbReference type="EMBL" id="QXGC01002633">
    <property type="protein sequence ID" value="KAE9183592.1"/>
    <property type="molecule type" value="Genomic_DNA"/>
</dbReference>
<dbReference type="Proteomes" id="UP000440732">
    <property type="component" value="Unassembled WGS sequence"/>
</dbReference>
<dbReference type="Proteomes" id="UP000440367">
    <property type="component" value="Unassembled WGS sequence"/>
</dbReference>
<evidence type="ECO:0000313" key="6">
    <source>
        <dbReference type="EMBL" id="KAE9183592.1"/>
    </source>
</evidence>
<feature type="compositionally biased region" description="Low complexity" evidence="1">
    <location>
        <begin position="39"/>
        <end position="56"/>
    </location>
</feature>
<evidence type="ECO:0000313" key="11">
    <source>
        <dbReference type="Proteomes" id="UP000433483"/>
    </source>
</evidence>
<evidence type="ECO:0000313" key="9">
    <source>
        <dbReference type="EMBL" id="KAE9295163.1"/>
    </source>
</evidence>
<dbReference type="EMBL" id="QXGB01002664">
    <property type="protein sequence ID" value="KAE9176000.1"/>
    <property type="molecule type" value="Genomic_DNA"/>
</dbReference>
<evidence type="ECO:0000313" key="14">
    <source>
        <dbReference type="Proteomes" id="UP000440732"/>
    </source>
</evidence>
<accession>A0A6A3W2G4</accession>
<dbReference type="EMBL" id="QXGD01002503">
    <property type="protein sequence ID" value="KAE9187771.1"/>
    <property type="molecule type" value="Genomic_DNA"/>
</dbReference>
<gene>
    <name evidence="8" type="ORF">PF001_g23818</name>
    <name evidence="7" type="ORF">PF002_g25502</name>
    <name evidence="6" type="ORF">PF004_g23908</name>
    <name evidence="5" type="ORF">PF005_g25153</name>
    <name evidence="4" type="ORF">PF006_g24039</name>
    <name evidence="3" type="ORF">PF007_g25061</name>
    <name evidence="9" type="ORF">PF008_g24343</name>
    <name evidence="2" type="ORF">PF009_g26142</name>
</gene>
<evidence type="ECO:0000313" key="12">
    <source>
        <dbReference type="Proteomes" id="UP000437068"/>
    </source>
</evidence>
<dbReference type="Proteomes" id="UP000486351">
    <property type="component" value="Unassembled WGS sequence"/>
</dbReference>
<reference evidence="10 11" key="1">
    <citation type="submission" date="2018-08" db="EMBL/GenBank/DDBJ databases">
        <title>Genomic investigation of the strawberry pathogen Phytophthora fragariae indicates pathogenicity is determined by transcriptional variation in three key races.</title>
        <authorList>
            <person name="Adams T.M."/>
            <person name="Armitage A.D."/>
            <person name="Sobczyk M.K."/>
            <person name="Bates H.J."/>
            <person name="Dunwell J.M."/>
            <person name="Nellist C.F."/>
            <person name="Harrison R.J."/>
        </authorList>
    </citation>
    <scope>NUCLEOTIDE SEQUENCE [LARGE SCALE GENOMIC DNA]</scope>
    <source>
        <strain evidence="8 12">A4</strain>
        <strain evidence="7 13">BC-1</strain>
        <strain evidence="6 16">BC-23</strain>
        <strain evidence="5 11">NOV-27</strain>
        <strain evidence="4 14">NOV-5</strain>
        <strain evidence="3 15">NOV-71</strain>
        <strain evidence="9 17">NOV-77</strain>
        <strain evidence="2 10">NOV-9</strain>
    </source>
</reference>
<evidence type="ECO:0000313" key="2">
    <source>
        <dbReference type="EMBL" id="KAE8923610.1"/>
    </source>
</evidence>
<evidence type="ECO:0000313" key="4">
    <source>
        <dbReference type="EMBL" id="KAE9095345.1"/>
    </source>
</evidence>
<feature type="region of interest" description="Disordered" evidence="1">
    <location>
        <begin position="39"/>
        <end position="63"/>
    </location>
</feature>
<evidence type="ECO:0000313" key="5">
    <source>
        <dbReference type="EMBL" id="KAE9176000.1"/>
    </source>
</evidence>
<proteinExistence type="predicted"/>
<dbReference type="EMBL" id="QXFY01002587">
    <property type="protein sequence ID" value="KAE9295163.1"/>
    <property type="molecule type" value="Genomic_DNA"/>
</dbReference>